<evidence type="ECO:0000259" key="3">
    <source>
        <dbReference type="PROSITE" id="PS50157"/>
    </source>
</evidence>
<sequence length="158" mass="19662">MRCFSEDFCTYSSSTFKFLFIYFLTRKWDLPWNFNRIWRKEKIRKRQWTMCFQRTIIRFLHPGYSKIANFFISIQVSTYVLTALFTLLPFLAFNCPNCPKSYKRRDHLKRHYIYECGVERKFGCEFCSYRGKHKAHIISHYVHKHQFQYQHRSYFKRK</sequence>
<proteinExistence type="predicted"/>
<evidence type="ECO:0000313" key="4">
    <source>
        <dbReference type="EMBL" id="JAG25984.1"/>
    </source>
</evidence>
<dbReference type="PROSITE" id="PS50157">
    <property type="entry name" value="ZINC_FINGER_C2H2_2"/>
    <property type="match status" value="1"/>
</dbReference>
<organism evidence="5">
    <name type="scientific">Lygus hesperus</name>
    <name type="common">Western plant bug</name>
    <dbReference type="NCBI Taxonomy" id="30085"/>
    <lineage>
        <taxon>Eukaryota</taxon>
        <taxon>Metazoa</taxon>
        <taxon>Ecdysozoa</taxon>
        <taxon>Arthropoda</taxon>
        <taxon>Hexapoda</taxon>
        <taxon>Insecta</taxon>
        <taxon>Pterygota</taxon>
        <taxon>Neoptera</taxon>
        <taxon>Paraneoptera</taxon>
        <taxon>Hemiptera</taxon>
        <taxon>Heteroptera</taxon>
        <taxon>Panheteroptera</taxon>
        <taxon>Cimicomorpha</taxon>
        <taxon>Miridae</taxon>
        <taxon>Mirini</taxon>
        <taxon>Lygus</taxon>
    </lineage>
</organism>
<dbReference type="EMBL" id="GBHO01017620">
    <property type="protein sequence ID" value="JAG25984.1"/>
    <property type="molecule type" value="Transcribed_RNA"/>
</dbReference>
<keyword evidence="2" id="KW-0472">Membrane</keyword>
<keyword evidence="2" id="KW-1133">Transmembrane helix</keyword>
<gene>
    <name evidence="5" type="primary">lola_54</name>
    <name evidence="4" type="synonym">lola_51</name>
    <name evidence="5" type="ORF">CM83_44208</name>
    <name evidence="4" type="ORF">CM83_44210</name>
</gene>
<protein>
    <submittedName>
        <fullName evidence="5">Longitudinals lacking protein, isoforms A/B/D/L</fullName>
    </submittedName>
</protein>
<accession>A0A0A9ZBF2</accession>
<name>A0A0A9ZBF2_LYGHE</name>
<keyword evidence="1" id="KW-0863">Zinc-finger</keyword>
<dbReference type="Gene3D" id="3.30.160.60">
    <property type="entry name" value="Classic Zinc Finger"/>
    <property type="match status" value="1"/>
</dbReference>
<keyword evidence="2" id="KW-0812">Transmembrane</keyword>
<evidence type="ECO:0000256" key="1">
    <source>
        <dbReference type="PROSITE-ProRule" id="PRU00042"/>
    </source>
</evidence>
<dbReference type="GO" id="GO:0008270">
    <property type="term" value="F:zinc ion binding"/>
    <property type="evidence" value="ECO:0007669"/>
    <property type="project" value="UniProtKB-KW"/>
</dbReference>
<feature type="domain" description="C2H2-type" evidence="3">
    <location>
        <begin position="93"/>
        <end position="120"/>
    </location>
</feature>
<keyword evidence="1" id="KW-0862">Zinc</keyword>
<feature type="transmembrane region" description="Helical" evidence="2">
    <location>
        <begin position="67"/>
        <end position="93"/>
    </location>
</feature>
<evidence type="ECO:0000313" key="5">
    <source>
        <dbReference type="EMBL" id="JAG40678.1"/>
    </source>
</evidence>
<keyword evidence="1" id="KW-0479">Metal-binding</keyword>
<dbReference type="AlphaFoldDB" id="A0A0A9ZBF2"/>
<dbReference type="EMBL" id="GBHO01002926">
    <property type="protein sequence ID" value="JAG40678.1"/>
    <property type="molecule type" value="Transcribed_RNA"/>
</dbReference>
<evidence type="ECO:0000256" key="2">
    <source>
        <dbReference type="SAM" id="Phobius"/>
    </source>
</evidence>
<reference evidence="5" key="2">
    <citation type="submission" date="2014-07" db="EMBL/GenBank/DDBJ databases">
        <authorList>
            <person name="Hull J."/>
        </authorList>
    </citation>
    <scope>NUCLEOTIDE SEQUENCE</scope>
</reference>
<dbReference type="InterPro" id="IPR013087">
    <property type="entry name" value="Znf_C2H2_type"/>
</dbReference>
<reference evidence="5" key="1">
    <citation type="journal article" date="2014" name="PLoS ONE">
        <title>Transcriptome-Based Identification of ABC Transporters in the Western Tarnished Plant Bug Lygus hesperus.</title>
        <authorList>
            <person name="Hull J.J."/>
            <person name="Chaney K."/>
            <person name="Geib S.M."/>
            <person name="Fabrick J.A."/>
            <person name="Brent C.S."/>
            <person name="Walsh D."/>
            <person name="Lavine L.C."/>
        </authorList>
    </citation>
    <scope>NUCLEOTIDE SEQUENCE</scope>
</reference>